<evidence type="ECO:0000259" key="2">
    <source>
        <dbReference type="PROSITE" id="PS50943"/>
    </source>
</evidence>
<evidence type="ECO:0000313" key="3">
    <source>
        <dbReference type="EMBL" id="GHG99761.1"/>
    </source>
</evidence>
<gene>
    <name evidence="3" type="ORF">GCM10010961_35870</name>
</gene>
<dbReference type="RefSeq" id="WP_028094668.1">
    <property type="nucleotide sequence ID" value="NZ_BNAP01000024.1"/>
</dbReference>
<dbReference type="Proteomes" id="UP000611500">
    <property type="component" value="Unassembled WGS sequence"/>
</dbReference>
<accession>A0A8J3H8C2</accession>
<proteinExistence type="predicted"/>
<organism evidence="3 4">
    <name type="scientific">Pseudodonghicola xiamenensis</name>
    <dbReference type="NCBI Taxonomy" id="337702"/>
    <lineage>
        <taxon>Bacteria</taxon>
        <taxon>Pseudomonadati</taxon>
        <taxon>Pseudomonadota</taxon>
        <taxon>Alphaproteobacteria</taxon>
        <taxon>Rhodobacterales</taxon>
        <taxon>Paracoccaceae</taxon>
        <taxon>Pseudodonghicola</taxon>
    </lineage>
</organism>
<evidence type="ECO:0000313" key="4">
    <source>
        <dbReference type="Proteomes" id="UP000611500"/>
    </source>
</evidence>
<dbReference type="EMBL" id="BNAP01000024">
    <property type="protein sequence ID" value="GHG99761.1"/>
    <property type="molecule type" value="Genomic_DNA"/>
</dbReference>
<feature type="domain" description="HTH cro/C1-type" evidence="2">
    <location>
        <begin position="48"/>
        <end position="64"/>
    </location>
</feature>
<dbReference type="PROSITE" id="PS50943">
    <property type="entry name" value="HTH_CROC1"/>
    <property type="match status" value="1"/>
</dbReference>
<reference evidence="3" key="2">
    <citation type="submission" date="2020-09" db="EMBL/GenBank/DDBJ databases">
        <authorList>
            <person name="Sun Q."/>
            <person name="Zhou Y."/>
        </authorList>
    </citation>
    <scope>NUCLEOTIDE SEQUENCE</scope>
    <source>
        <strain evidence="3">CGMCC 1.7081</strain>
    </source>
</reference>
<comment type="caution">
    <text evidence="3">The sequence shown here is derived from an EMBL/GenBank/DDBJ whole genome shotgun (WGS) entry which is preliminary data.</text>
</comment>
<protein>
    <recommendedName>
        <fullName evidence="2">HTH cro/C1-type domain-containing protein</fullName>
    </recommendedName>
</protein>
<dbReference type="InterPro" id="IPR001387">
    <property type="entry name" value="Cro/C1-type_HTH"/>
</dbReference>
<reference evidence="3" key="1">
    <citation type="journal article" date="2014" name="Int. J. Syst. Evol. Microbiol.">
        <title>Complete genome sequence of Corynebacterium casei LMG S-19264T (=DSM 44701T), isolated from a smear-ripened cheese.</title>
        <authorList>
            <consortium name="US DOE Joint Genome Institute (JGI-PGF)"/>
            <person name="Walter F."/>
            <person name="Albersmeier A."/>
            <person name="Kalinowski J."/>
            <person name="Ruckert C."/>
        </authorList>
    </citation>
    <scope>NUCLEOTIDE SEQUENCE</scope>
    <source>
        <strain evidence="3">CGMCC 1.7081</strain>
    </source>
</reference>
<sequence>MTEQESQADQPQQGQDTGPRRRPGRPRKPQAERRSDQMSIRMKPATREQIEKLADALGVPIAEVVEQAGLQFKP</sequence>
<feature type="region of interest" description="Disordered" evidence="1">
    <location>
        <begin position="1"/>
        <end position="44"/>
    </location>
</feature>
<evidence type="ECO:0000256" key="1">
    <source>
        <dbReference type="SAM" id="MobiDB-lite"/>
    </source>
</evidence>
<keyword evidence="4" id="KW-1185">Reference proteome</keyword>
<name>A0A8J3H8C2_9RHOB</name>
<dbReference type="AlphaFoldDB" id="A0A8J3H8C2"/>